<evidence type="ECO:0000313" key="2">
    <source>
        <dbReference type="Proteomes" id="UP000004105"/>
    </source>
</evidence>
<accession>F2BGC5</accession>
<sequence length="55" mass="5859">MQTAHSNKQTARKQGFLASGSAGIRLAGGFSDGLCGRSGTRDWRSFARAAGRRFV</sequence>
<dbReference type="AlphaFoldDB" id="F2BGC5"/>
<evidence type="ECO:0000313" key="1">
    <source>
        <dbReference type="EMBL" id="EGF06822.1"/>
    </source>
</evidence>
<dbReference type="EMBL" id="AFAY01000054">
    <property type="protein sequence ID" value="EGF06822.1"/>
    <property type="molecule type" value="Genomic_DNA"/>
</dbReference>
<organism evidence="1 2">
    <name type="scientific">Neisseria bacilliformis ATCC BAA-1200</name>
    <dbReference type="NCBI Taxonomy" id="888742"/>
    <lineage>
        <taxon>Bacteria</taxon>
        <taxon>Pseudomonadati</taxon>
        <taxon>Pseudomonadota</taxon>
        <taxon>Betaproteobacteria</taxon>
        <taxon>Neisseriales</taxon>
        <taxon>Neisseriaceae</taxon>
        <taxon>Neisseria</taxon>
    </lineage>
</organism>
<protein>
    <submittedName>
        <fullName evidence="1">Uncharacterized protein</fullName>
    </submittedName>
</protein>
<reference evidence="1 2" key="1">
    <citation type="submission" date="2011-02" db="EMBL/GenBank/DDBJ databases">
        <authorList>
            <person name="Muzny D."/>
            <person name="Qin X."/>
            <person name="Deng J."/>
            <person name="Jiang H."/>
            <person name="Liu Y."/>
            <person name="Qu J."/>
            <person name="Song X.-Z."/>
            <person name="Zhang L."/>
            <person name="Thornton R."/>
            <person name="Coyle M."/>
            <person name="Francisco L."/>
            <person name="Jackson L."/>
            <person name="Javaid M."/>
            <person name="Korchina V."/>
            <person name="Kovar C."/>
            <person name="Mata R."/>
            <person name="Mathew T."/>
            <person name="Ngo R."/>
            <person name="Nguyen L."/>
            <person name="Nguyen N."/>
            <person name="Okwuonu G."/>
            <person name="Ongeri F."/>
            <person name="Pham C."/>
            <person name="Simmons D."/>
            <person name="Wilczek-Boney K."/>
            <person name="Hale W."/>
            <person name="Jakkamsetti A."/>
            <person name="Pham P."/>
            <person name="Ruth R."/>
            <person name="San Lucas F."/>
            <person name="Warren J."/>
            <person name="Zhang J."/>
            <person name="Zhao Z."/>
            <person name="Zhou C."/>
            <person name="Zhu D."/>
            <person name="Lee S."/>
            <person name="Bess C."/>
            <person name="Blankenburg K."/>
            <person name="Forbes L."/>
            <person name="Fu Q."/>
            <person name="Gubbala S."/>
            <person name="Hirani K."/>
            <person name="Jayaseelan J.C."/>
            <person name="Lara F."/>
            <person name="Munidasa M."/>
            <person name="Palculict T."/>
            <person name="Patil S."/>
            <person name="Pu L.-L."/>
            <person name="Saada N."/>
            <person name="Tang L."/>
            <person name="Weissenberger G."/>
            <person name="Zhu Y."/>
            <person name="Hemphill L."/>
            <person name="Shang Y."/>
            <person name="Youmans B."/>
            <person name="Ayvaz T."/>
            <person name="Ross M."/>
            <person name="Santibanez J."/>
            <person name="Aqrawi P."/>
            <person name="Gross S."/>
            <person name="Joshi V."/>
            <person name="Fowler G."/>
            <person name="Nazareth L."/>
            <person name="Reid J."/>
            <person name="Worley K."/>
            <person name="Petrosino J."/>
            <person name="Highlander S."/>
            <person name="Gibbs R."/>
        </authorList>
    </citation>
    <scope>NUCLEOTIDE SEQUENCE [LARGE SCALE GENOMIC DNA]</scope>
    <source>
        <strain evidence="1 2">ATCC BAA-1200</strain>
    </source>
</reference>
<dbReference type="Proteomes" id="UP000004105">
    <property type="component" value="Unassembled WGS sequence"/>
</dbReference>
<gene>
    <name evidence="1" type="ORF">HMPREF9123_2782</name>
</gene>
<proteinExistence type="predicted"/>
<comment type="caution">
    <text evidence="1">The sequence shown here is derived from an EMBL/GenBank/DDBJ whole genome shotgun (WGS) entry which is preliminary data.</text>
</comment>
<name>F2BGC5_9NEIS</name>
<dbReference type="HOGENOM" id="CLU_3027563_0_0_4"/>
<keyword evidence="2" id="KW-1185">Reference proteome</keyword>